<gene>
    <name evidence="2" type="ORF">SJ05684_c06930</name>
</gene>
<dbReference type="Proteomes" id="UP000217211">
    <property type="component" value="Chromosome"/>
</dbReference>
<dbReference type="AlphaFoldDB" id="A0A249P8F9"/>
<name>A0A249P8F9_9HYPH</name>
<dbReference type="STRING" id="716928.GCA_000261485_02148"/>
<dbReference type="SUPFAM" id="SSF52218">
    <property type="entry name" value="Flavoproteins"/>
    <property type="match status" value="1"/>
</dbReference>
<dbReference type="Gene3D" id="3.40.50.360">
    <property type="match status" value="1"/>
</dbReference>
<evidence type="ECO:0000313" key="2">
    <source>
        <dbReference type="EMBL" id="ASY62156.1"/>
    </source>
</evidence>
<organism evidence="2 3">
    <name type="scientific">Sinorhizobium sojae CCBAU 05684</name>
    <dbReference type="NCBI Taxonomy" id="716928"/>
    <lineage>
        <taxon>Bacteria</taxon>
        <taxon>Pseudomonadati</taxon>
        <taxon>Pseudomonadota</taxon>
        <taxon>Alphaproteobacteria</taxon>
        <taxon>Hyphomicrobiales</taxon>
        <taxon>Rhizobiaceae</taxon>
        <taxon>Sinorhizobium/Ensifer group</taxon>
        <taxon>Sinorhizobium</taxon>
    </lineage>
</organism>
<accession>A0A249P8F9</accession>
<feature type="domain" description="NADPH-dependent FMN reductase-like" evidence="1">
    <location>
        <begin position="35"/>
        <end position="172"/>
    </location>
</feature>
<dbReference type="EMBL" id="CP023067">
    <property type="protein sequence ID" value="ASY62156.1"/>
    <property type="molecule type" value="Genomic_DNA"/>
</dbReference>
<proteinExistence type="predicted"/>
<dbReference type="GO" id="GO:0016491">
    <property type="term" value="F:oxidoreductase activity"/>
    <property type="evidence" value="ECO:0007669"/>
    <property type="project" value="InterPro"/>
</dbReference>
<keyword evidence="3" id="KW-1185">Reference proteome</keyword>
<dbReference type="Pfam" id="PF03358">
    <property type="entry name" value="FMN_red"/>
    <property type="match status" value="1"/>
</dbReference>
<evidence type="ECO:0000259" key="1">
    <source>
        <dbReference type="Pfam" id="PF03358"/>
    </source>
</evidence>
<reference evidence="2 3" key="1">
    <citation type="submission" date="2017-08" db="EMBL/GenBank/DDBJ databases">
        <title>Multipartite genome sequences of Sinorhizobium species nodulating soybeans.</title>
        <authorList>
            <person name="Tian C.F."/>
        </authorList>
    </citation>
    <scope>NUCLEOTIDE SEQUENCE [LARGE SCALE GENOMIC DNA]</scope>
    <source>
        <strain evidence="2 3">CCBAU 05684</strain>
    </source>
</reference>
<dbReference type="OrthoDB" id="8853249at2"/>
<dbReference type="eggNOG" id="COG0655">
    <property type="taxonomic scope" value="Bacteria"/>
</dbReference>
<dbReference type="InterPro" id="IPR029039">
    <property type="entry name" value="Flavoprotein-like_sf"/>
</dbReference>
<dbReference type="KEGG" id="esj:SJ05684_c06930"/>
<sequence>MDLSEKQATLCEENQTVFSDLRAVFFNCTLKHPGQASHTSLLLGTSAEIMRKSGVEVEEIRMTAHSIAFGVQPDMREHGWDHDDWPDLWRKVEAAEILVIGTPIWLGEQSSVCRLLIERLYAMSGLLNDKGQSIFYGKTGGVVVTGNEDGIKHVAMNVLYSLSHLGYAIPPQADCGWIGEAGPGPSYGDDGAGLDNEFTQRNTTIMTWNLMHMARMLKDAGGLPNHGNDRKAWSAGCRFDFENPEHRS</sequence>
<dbReference type="InterPro" id="IPR005025">
    <property type="entry name" value="FMN_Rdtase-like_dom"/>
</dbReference>
<evidence type="ECO:0000313" key="3">
    <source>
        <dbReference type="Proteomes" id="UP000217211"/>
    </source>
</evidence>
<dbReference type="RefSeq" id="WP_034854320.1">
    <property type="nucleotide sequence ID" value="NZ_AJQT01000038.1"/>
</dbReference>
<protein>
    <submittedName>
        <fullName evidence="2">Bramp</fullName>
    </submittedName>
</protein>